<dbReference type="GO" id="GO:0015990">
    <property type="term" value="P:electron transport coupled proton transport"/>
    <property type="evidence" value="ECO:0007669"/>
    <property type="project" value="TreeGrafter"/>
</dbReference>
<dbReference type="InterPro" id="IPR001750">
    <property type="entry name" value="ND/Mrp_TM"/>
</dbReference>
<feature type="non-terminal residue" evidence="8">
    <location>
        <position position="380"/>
    </location>
</feature>
<comment type="caution">
    <text evidence="8">The sequence shown here is derived from an EMBL/GenBank/DDBJ whole genome shotgun (WGS) entry which is preliminary data.</text>
</comment>
<feature type="non-terminal residue" evidence="8">
    <location>
        <position position="1"/>
    </location>
</feature>
<feature type="region of interest" description="Disordered" evidence="5">
    <location>
        <begin position="192"/>
        <end position="211"/>
    </location>
</feature>
<feature type="domain" description="NADH:quinone oxidoreductase/Mrp antiporter transmembrane" evidence="7">
    <location>
        <begin position="1"/>
        <end position="171"/>
    </location>
</feature>
<evidence type="ECO:0000256" key="1">
    <source>
        <dbReference type="ARBA" id="ARBA00004141"/>
    </source>
</evidence>
<feature type="transmembrane region" description="Helical" evidence="6">
    <location>
        <begin position="160"/>
        <end position="181"/>
    </location>
</feature>
<evidence type="ECO:0000256" key="4">
    <source>
        <dbReference type="ARBA" id="ARBA00023136"/>
    </source>
</evidence>
<sequence>ALIHAATMVAAGVYLVARFFPVFIVSEEAINAVAVVGAITAIMAATLAIVATDIKRVMAYSTISQLGYMMMALGVGAIGAAIFHLLTHAFFKALLFLGAGSVNHATGTFDMRKMGGLARYMPVTFLTTTVAGLALVGVFPLAGFWSKDEILIEAWAEKPLIFWTALAGVFLTAIYVGRMLFLTFGGEYKGGEPSEHGEEAGHGAQAGGRQAEPHESPWVMLLPLVILATLAATVGFVNIGGGLADVLEGWLPEKTHELVAKGDFVLWISVVSVALGLAGLGLAWVIYSLRAIRSEDVSRTLAPLQTLLDRKYYLDDLYEGVILNGVILRGIAALTDAWDRYVVDGAVNGVAALARDASQQLRLAQAGQTQVYGAAIFIGV</sequence>
<dbReference type="AlphaFoldDB" id="A0A0F9ABQ4"/>
<accession>A0A0F9ABQ4</accession>
<dbReference type="PRINTS" id="PR01434">
    <property type="entry name" value="NADHDHGNASE5"/>
</dbReference>
<comment type="subcellular location">
    <subcellularLocation>
        <location evidence="1">Membrane</location>
        <topology evidence="1">Multi-pass membrane protein</topology>
    </subcellularLocation>
</comment>
<keyword evidence="3 6" id="KW-1133">Transmembrane helix</keyword>
<evidence type="ECO:0000256" key="5">
    <source>
        <dbReference type="SAM" id="MobiDB-lite"/>
    </source>
</evidence>
<reference evidence="8" key="1">
    <citation type="journal article" date="2015" name="Nature">
        <title>Complex archaea that bridge the gap between prokaryotes and eukaryotes.</title>
        <authorList>
            <person name="Spang A."/>
            <person name="Saw J.H."/>
            <person name="Jorgensen S.L."/>
            <person name="Zaremba-Niedzwiedzka K."/>
            <person name="Martijn J."/>
            <person name="Lind A.E."/>
            <person name="van Eijk R."/>
            <person name="Schleper C."/>
            <person name="Guy L."/>
            <person name="Ettema T.J."/>
        </authorList>
    </citation>
    <scope>NUCLEOTIDE SEQUENCE</scope>
</reference>
<dbReference type="GO" id="GO:0003954">
    <property type="term" value="F:NADH dehydrogenase activity"/>
    <property type="evidence" value="ECO:0007669"/>
    <property type="project" value="TreeGrafter"/>
</dbReference>
<evidence type="ECO:0000256" key="6">
    <source>
        <dbReference type="SAM" id="Phobius"/>
    </source>
</evidence>
<dbReference type="PRINTS" id="PR01435">
    <property type="entry name" value="NPOXDRDTASE5"/>
</dbReference>
<evidence type="ECO:0000313" key="8">
    <source>
        <dbReference type="EMBL" id="KKK69666.1"/>
    </source>
</evidence>
<dbReference type="EMBL" id="LAZR01058542">
    <property type="protein sequence ID" value="KKK69666.1"/>
    <property type="molecule type" value="Genomic_DNA"/>
</dbReference>
<dbReference type="PANTHER" id="PTHR42829">
    <property type="entry name" value="NADH-UBIQUINONE OXIDOREDUCTASE CHAIN 5"/>
    <property type="match status" value="1"/>
</dbReference>
<gene>
    <name evidence="8" type="ORF">LCGC14_2931750</name>
</gene>
<feature type="transmembrane region" description="Helical" evidence="6">
    <location>
        <begin position="264"/>
        <end position="289"/>
    </location>
</feature>
<keyword evidence="4 6" id="KW-0472">Membrane</keyword>
<feature type="transmembrane region" description="Helical" evidence="6">
    <location>
        <begin position="123"/>
        <end position="145"/>
    </location>
</feature>
<feature type="transmembrane region" description="Helical" evidence="6">
    <location>
        <begin position="218"/>
        <end position="244"/>
    </location>
</feature>
<dbReference type="GO" id="GO:0016020">
    <property type="term" value="C:membrane"/>
    <property type="evidence" value="ECO:0007669"/>
    <property type="project" value="UniProtKB-SubCell"/>
</dbReference>
<feature type="transmembrane region" description="Helical" evidence="6">
    <location>
        <begin position="66"/>
        <end position="87"/>
    </location>
</feature>
<keyword evidence="2 6" id="KW-0812">Transmembrane</keyword>
<evidence type="ECO:0000256" key="3">
    <source>
        <dbReference type="ARBA" id="ARBA00022989"/>
    </source>
</evidence>
<evidence type="ECO:0000256" key="2">
    <source>
        <dbReference type="ARBA" id="ARBA00022692"/>
    </source>
</evidence>
<feature type="transmembrane region" description="Helical" evidence="6">
    <location>
        <begin position="32"/>
        <end position="54"/>
    </location>
</feature>
<dbReference type="PANTHER" id="PTHR42829:SF2">
    <property type="entry name" value="NADH-UBIQUINONE OXIDOREDUCTASE CHAIN 5"/>
    <property type="match status" value="1"/>
</dbReference>
<proteinExistence type="predicted"/>
<dbReference type="GO" id="GO:0008137">
    <property type="term" value="F:NADH dehydrogenase (ubiquinone) activity"/>
    <property type="evidence" value="ECO:0007669"/>
    <property type="project" value="InterPro"/>
</dbReference>
<dbReference type="Gene3D" id="1.20.5.2700">
    <property type="match status" value="1"/>
</dbReference>
<evidence type="ECO:0000259" key="7">
    <source>
        <dbReference type="Pfam" id="PF00361"/>
    </source>
</evidence>
<dbReference type="GO" id="GO:0048038">
    <property type="term" value="F:quinone binding"/>
    <property type="evidence" value="ECO:0007669"/>
    <property type="project" value="UniProtKB-KW"/>
</dbReference>
<feature type="transmembrane region" description="Helical" evidence="6">
    <location>
        <begin position="7"/>
        <end position="26"/>
    </location>
</feature>
<dbReference type="GO" id="GO:0042773">
    <property type="term" value="P:ATP synthesis coupled electron transport"/>
    <property type="evidence" value="ECO:0007669"/>
    <property type="project" value="InterPro"/>
</dbReference>
<name>A0A0F9ABQ4_9ZZZZ</name>
<dbReference type="InterPro" id="IPR003945">
    <property type="entry name" value="NU5C-like"/>
</dbReference>
<protein>
    <recommendedName>
        <fullName evidence="7">NADH:quinone oxidoreductase/Mrp antiporter transmembrane domain-containing protein</fullName>
    </recommendedName>
</protein>
<dbReference type="Pfam" id="PF00361">
    <property type="entry name" value="Proton_antipo_M"/>
    <property type="match status" value="1"/>
</dbReference>
<organism evidence="8">
    <name type="scientific">marine sediment metagenome</name>
    <dbReference type="NCBI Taxonomy" id="412755"/>
    <lineage>
        <taxon>unclassified sequences</taxon>
        <taxon>metagenomes</taxon>
        <taxon>ecological metagenomes</taxon>
    </lineage>
</organism>
<feature type="compositionally biased region" description="Basic and acidic residues" evidence="5">
    <location>
        <begin position="192"/>
        <end position="201"/>
    </location>
</feature>